<dbReference type="InterPro" id="IPR008207">
    <property type="entry name" value="Sig_transdc_His_kin_Hpt_dom"/>
</dbReference>
<dbReference type="GO" id="GO:0004672">
    <property type="term" value="F:protein kinase activity"/>
    <property type="evidence" value="ECO:0007669"/>
    <property type="project" value="UniProtKB-ARBA"/>
</dbReference>
<dbReference type="PROSITE" id="PS50894">
    <property type="entry name" value="HPT"/>
    <property type="match status" value="1"/>
</dbReference>
<evidence type="ECO:0000313" key="4">
    <source>
        <dbReference type="Proteomes" id="UP000196531"/>
    </source>
</evidence>
<feature type="domain" description="HPt" evidence="2">
    <location>
        <begin position="1"/>
        <end position="104"/>
    </location>
</feature>
<comment type="caution">
    <text evidence="3">The sequence shown here is derived from an EMBL/GenBank/DDBJ whole genome shotgun (WGS) entry which is preliminary data.</text>
</comment>
<gene>
    <name evidence="3" type="ORF">A9Q84_01810</name>
</gene>
<dbReference type="AlphaFoldDB" id="A0A1Y5FCD4"/>
<evidence type="ECO:0000313" key="3">
    <source>
        <dbReference type="EMBL" id="OUR99788.1"/>
    </source>
</evidence>
<dbReference type="InterPro" id="IPR036641">
    <property type="entry name" value="HPT_dom_sf"/>
</dbReference>
<organism evidence="3 4">
    <name type="scientific">Halobacteriovorax marinus</name>
    <dbReference type="NCBI Taxonomy" id="97084"/>
    <lineage>
        <taxon>Bacteria</taxon>
        <taxon>Pseudomonadati</taxon>
        <taxon>Bdellovibrionota</taxon>
        <taxon>Bacteriovoracia</taxon>
        <taxon>Bacteriovoracales</taxon>
        <taxon>Halobacteriovoraceae</taxon>
        <taxon>Halobacteriovorax</taxon>
    </lineage>
</organism>
<dbReference type="GO" id="GO:0000160">
    <property type="term" value="P:phosphorelay signal transduction system"/>
    <property type="evidence" value="ECO:0007669"/>
    <property type="project" value="InterPro"/>
</dbReference>
<sequence>MDKEMLSFFVDEIKEIRKGMVSSISGLIASKLEDSSKFAEIGQMVDRIYGTAATLGLKEISEYTKAVKDVSYMASASDNEAGKKKVMKFIIKYVELSDQICECIFDEAELTKINRLLNLEKSRAEILNKKEFFSVETKSCDIEK</sequence>
<evidence type="ECO:0000256" key="1">
    <source>
        <dbReference type="PROSITE-ProRule" id="PRU00110"/>
    </source>
</evidence>
<reference evidence="4" key="1">
    <citation type="journal article" date="2017" name="Proc. Natl. Acad. Sci. U.S.A.">
        <title>Simulation of Deepwater Horizon oil plume reveals substrate specialization within a complex community of hydrocarbon-degraders.</title>
        <authorList>
            <person name="Hu P."/>
            <person name="Dubinsky E.A."/>
            <person name="Probst A.J."/>
            <person name="Wang J."/>
            <person name="Sieber C.M.K."/>
            <person name="Tom L.M."/>
            <person name="Gardinali P."/>
            <person name="Banfield J.F."/>
            <person name="Atlas R.M."/>
            <person name="Andersen G.L."/>
        </authorList>
    </citation>
    <scope>NUCLEOTIDE SEQUENCE [LARGE SCALE GENOMIC DNA]</scope>
</reference>
<dbReference type="Gene3D" id="1.20.120.160">
    <property type="entry name" value="HPT domain"/>
    <property type="match status" value="1"/>
</dbReference>
<evidence type="ECO:0000259" key="2">
    <source>
        <dbReference type="PROSITE" id="PS50894"/>
    </source>
</evidence>
<protein>
    <recommendedName>
        <fullName evidence="2">HPt domain-containing protein</fullName>
    </recommendedName>
</protein>
<dbReference type="EMBL" id="MAAO01000002">
    <property type="protein sequence ID" value="OUR99788.1"/>
    <property type="molecule type" value="Genomic_DNA"/>
</dbReference>
<comment type="caution">
    <text evidence="1">Lacks conserved residue(s) required for the propagation of feature annotation.</text>
</comment>
<dbReference type="Proteomes" id="UP000196531">
    <property type="component" value="Unassembled WGS sequence"/>
</dbReference>
<dbReference type="SUPFAM" id="SSF47226">
    <property type="entry name" value="Histidine-containing phosphotransfer domain, HPT domain"/>
    <property type="match status" value="1"/>
</dbReference>
<accession>A0A1Y5FCD4</accession>
<name>A0A1Y5FCD4_9BACT</name>
<proteinExistence type="predicted"/>